<organism evidence="3 4">
    <name type="scientific">Lepraria neglecta</name>
    <dbReference type="NCBI Taxonomy" id="209136"/>
    <lineage>
        <taxon>Eukaryota</taxon>
        <taxon>Fungi</taxon>
        <taxon>Dikarya</taxon>
        <taxon>Ascomycota</taxon>
        <taxon>Pezizomycotina</taxon>
        <taxon>Lecanoromycetes</taxon>
        <taxon>OSLEUM clade</taxon>
        <taxon>Lecanoromycetidae</taxon>
        <taxon>Lecanorales</taxon>
        <taxon>Lecanorineae</taxon>
        <taxon>Stereocaulaceae</taxon>
        <taxon>Lepraria</taxon>
    </lineage>
</organism>
<dbReference type="PANTHER" id="PTHR10655:SF63">
    <property type="entry name" value="PHOSPHOLIPASE_CARBOXYLESTERASE_THIOESTERASE DOMAIN-CONTAINING PROTEIN"/>
    <property type="match status" value="1"/>
</dbReference>
<name>A0AAD9Z9N7_9LECA</name>
<dbReference type="InterPro" id="IPR029058">
    <property type="entry name" value="AB_hydrolase_fold"/>
</dbReference>
<comment type="similarity">
    <text evidence="1">Belongs to the AB hydrolase superfamily. AB hydrolase 2 family.</text>
</comment>
<dbReference type="AlphaFoldDB" id="A0AAD9Z9N7"/>
<proteinExistence type="inferred from homology"/>
<feature type="domain" description="Phospholipase/carboxylesterase/thioesterase" evidence="2">
    <location>
        <begin position="10"/>
        <end position="172"/>
    </location>
</feature>
<evidence type="ECO:0000313" key="3">
    <source>
        <dbReference type="EMBL" id="KAK3173571.1"/>
    </source>
</evidence>
<sequence length="276" mass="30600">MSNTSIKHPEPIIIPPSKPHTHTIILLHGLTTNGSIFSAQLLSTALNGAGLTIPQSFPGVKFVFPSGAPRRCTAFNNTLMNVWFDVSTIDDRTVGEDEQIEGLRESSGYLCELIQAEIAILEKIGRGERDLVLWGFSQGCAMGAWVVLNGGRKLGAFVGLSGWLPFRRQVDGVSNGEENQEVRRRSVLDFMNSTVPIPFLSDGSTAGKLASFDTPVFLGHGLQDIKIRTQWGMEMRNSFEGLGMDVTWRGYEGLEHWWKTPTEIDDIEEFLRGKEF</sequence>
<dbReference type="PANTHER" id="PTHR10655">
    <property type="entry name" value="LYSOPHOSPHOLIPASE-RELATED"/>
    <property type="match status" value="1"/>
</dbReference>
<dbReference type="GO" id="GO:0005737">
    <property type="term" value="C:cytoplasm"/>
    <property type="evidence" value="ECO:0007669"/>
    <property type="project" value="TreeGrafter"/>
</dbReference>
<dbReference type="SUPFAM" id="SSF53474">
    <property type="entry name" value="alpha/beta-Hydrolases"/>
    <property type="match status" value="1"/>
</dbReference>
<evidence type="ECO:0000256" key="1">
    <source>
        <dbReference type="ARBA" id="ARBA00006499"/>
    </source>
</evidence>
<accession>A0AAD9Z9N7</accession>
<dbReference type="InterPro" id="IPR050565">
    <property type="entry name" value="LYPA1-2/EST-like"/>
</dbReference>
<gene>
    <name evidence="3" type="ORF">OEA41_006902</name>
</gene>
<evidence type="ECO:0000259" key="2">
    <source>
        <dbReference type="Pfam" id="PF02230"/>
    </source>
</evidence>
<protein>
    <recommendedName>
        <fullName evidence="2">Phospholipase/carboxylesterase/thioesterase domain-containing protein</fullName>
    </recommendedName>
</protein>
<dbReference type="InterPro" id="IPR003140">
    <property type="entry name" value="PLipase/COase/thioEstase"/>
</dbReference>
<dbReference type="GO" id="GO:0008474">
    <property type="term" value="F:palmitoyl-(protein) hydrolase activity"/>
    <property type="evidence" value="ECO:0007669"/>
    <property type="project" value="TreeGrafter"/>
</dbReference>
<evidence type="ECO:0000313" key="4">
    <source>
        <dbReference type="Proteomes" id="UP001276659"/>
    </source>
</evidence>
<reference evidence="3" key="1">
    <citation type="submission" date="2022-11" db="EMBL/GenBank/DDBJ databases">
        <title>Chromosomal genome sequence assembly and mating type (MAT) locus characterization of the leprose asexual lichenized fungus Lepraria neglecta (Nyl.) Erichsen.</title>
        <authorList>
            <person name="Allen J.L."/>
            <person name="Pfeffer B."/>
        </authorList>
    </citation>
    <scope>NUCLEOTIDE SEQUENCE</scope>
    <source>
        <strain evidence="3">Allen 5258</strain>
    </source>
</reference>
<comment type="caution">
    <text evidence="3">The sequence shown here is derived from an EMBL/GenBank/DDBJ whole genome shotgun (WGS) entry which is preliminary data.</text>
</comment>
<keyword evidence="4" id="KW-1185">Reference proteome</keyword>
<dbReference type="GO" id="GO:0052689">
    <property type="term" value="F:carboxylic ester hydrolase activity"/>
    <property type="evidence" value="ECO:0007669"/>
    <property type="project" value="TreeGrafter"/>
</dbReference>
<dbReference type="Pfam" id="PF02230">
    <property type="entry name" value="Abhydrolase_2"/>
    <property type="match status" value="1"/>
</dbReference>
<dbReference type="EMBL" id="JASNWA010000007">
    <property type="protein sequence ID" value="KAK3173571.1"/>
    <property type="molecule type" value="Genomic_DNA"/>
</dbReference>
<dbReference type="Gene3D" id="3.40.50.1820">
    <property type="entry name" value="alpha/beta hydrolase"/>
    <property type="match status" value="1"/>
</dbReference>
<dbReference type="Proteomes" id="UP001276659">
    <property type="component" value="Unassembled WGS sequence"/>
</dbReference>